<dbReference type="InterPro" id="IPR008928">
    <property type="entry name" value="6-hairpin_glycosidase_sf"/>
</dbReference>
<dbReference type="PIRSF" id="PIRSF006402">
    <property type="entry name" value="UCP006402_thioredoxin"/>
    <property type="match status" value="1"/>
</dbReference>
<dbReference type="SUPFAM" id="SSF52833">
    <property type="entry name" value="Thioredoxin-like"/>
    <property type="match status" value="1"/>
</dbReference>
<dbReference type="Proteomes" id="UP000663464">
    <property type="component" value="Chromosome"/>
</dbReference>
<protein>
    <submittedName>
        <fullName evidence="2">Thioredoxin domain-containing protein</fullName>
    </submittedName>
</protein>
<feature type="domain" description="Spermatogenesis-associated protein 20-like TRX" evidence="1">
    <location>
        <begin position="8"/>
        <end position="169"/>
    </location>
</feature>
<dbReference type="InterPro" id="IPR012341">
    <property type="entry name" value="6hp_glycosidase-like_sf"/>
</dbReference>
<evidence type="ECO:0000259" key="1">
    <source>
        <dbReference type="Pfam" id="PF03190"/>
    </source>
</evidence>
<proteinExistence type="predicted"/>
<dbReference type="Gene3D" id="3.40.30.10">
    <property type="entry name" value="Glutaredoxin"/>
    <property type="match status" value="1"/>
</dbReference>
<dbReference type="Pfam" id="PF03190">
    <property type="entry name" value="Thioredox_DsbH"/>
    <property type="match status" value="1"/>
</dbReference>
<dbReference type="Gene3D" id="1.50.10.10">
    <property type="match status" value="1"/>
</dbReference>
<evidence type="ECO:0000313" key="3">
    <source>
        <dbReference type="Proteomes" id="UP000663464"/>
    </source>
</evidence>
<dbReference type="PANTHER" id="PTHR42899">
    <property type="entry name" value="SPERMATOGENESIS-ASSOCIATED PROTEIN 20"/>
    <property type="match status" value="1"/>
</dbReference>
<dbReference type="InterPro" id="IPR004879">
    <property type="entry name" value="Ssp411-like_TRX"/>
</dbReference>
<dbReference type="SUPFAM" id="SSF48208">
    <property type="entry name" value="Six-hairpin glycosidases"/>
    <property type="match status" value="1"/>
</dbReference>
<gene>
    <name evidence="2" type="ORF">JQS73_05900</name>
</gene>
<dbReference type="EMBL" id="CP069280">
    <property type="protein sequence ID" value="QRI55375.1"/>
    <property type="molecule type" value="Genomic_DNA"/>
</dbReference>
<dbReference type="PANTHER" id="PTHR42899:SF1">
    <property type="entry name" value="SPERMATOGENESIS-ASSOCIATED PROTEIN 20"/>
    <property type="match status" value="1"/>
</dbReference>
<dbReference type="AlphaFoldDB" id="A0ABD7CPP3"/>
<dbReference type="InterPro" id="IPR024705">
    <property type="entry name" value="Ssp411"/>
</dbReference>
<dbReference type="RefSeq" id="WP_047403061.1">
    <property type="nucleotide sequence ID" value="NZ_CP069280.1"/>
</dbReference>
<sequence>MQNVDRKTNRLIKEKSPYLLQHAYNPVDWYPWGEEAFEKAKIEDKPVFLSIGYSTCHWCHVMERESFEDEEVAEVLNKNFISIKVDREERPDIDSIYMNFCQAYTGSGGWPLTILMTPDKKPFFAGTYFPKWGKYNIPGIMDILKSINNLWRRDKNKILESSNMILGQIERFQDNHREDELEEYIIEEATETLLDNFDNQYGGFGTKPKFPTTHYILFLLRYYYFKKDKKILNIINKTLTSMYKGGIFDHIGFGFSRYSTDNKWLVPHFEKMLYDNALLSMAYTEAYEATKNSLFKDITEKILNYVKKSMTSEEGGFYSAEDADSEGVEGKFYLWTKEEIMDILGEEEGGLYCKIYDITSKGNFENKNIANLINTDLKIVDNNKDKLEKMREKLFEYREKRIHPYKDDKILTSWNALMIIAFSKAGRSLKNDNYIEIAKKSANFIIENLMDEKGTLYARIREGERGNEGFIDDYAFFLWALIELYEASFDIYYLEKSIEIADSMIDLFWHKESGGFYLYSKNSEKLLVRPKEIYDGAMPSGNAVASLALNLLYYITGEDRYKDLVDKQFKFFASNIKSGPMYHLFSIMAYMYNVLPVKEITLAYREKDETFYKFINEVNNRYIPFSIMTLNNKSNEIEKINKNIKDKIPIKDKATVYICQNYACREPITDLEKFKSVLAADS</sequence>
<accession>A0ABD7CPP3</accession>
<dbReference type="CDD" id="cd02955">
    <property type="entry name" value="SSP411"/>
    <property type="match status" value="1"/>
</dbReference>
<evidence type="ECO:0000313" key="2">
    <source>
        <dbReference type="EMBL" id="QRI55375.1"/>
    </source>
</evidence>
<name>A0ABD7CPP3_CLOBO</name>
<dbReference type="InterPro" id="IPR036249">
    <property type="entry name" value="Thioredoxin-like_sf"/>
</dbReference>
<organism evidence="2 3">
    <name type="scientific">Clostridium botulinum</name>
    <dbReference type="NCBI Taxonomy" id="1491"/>
    <lineage>
        <taxon>Bacteria</taxon>
        <taxon>Bacillati</taxon>
        <taxon>Bacillota</taxon>
        <taxon>Clostridia</taxon>
        <taxon>Eubacteriales</taxon>
        <taxon>Clostridiaceae</taxon>
        <taxon>Clostridium</taxon>
    </lineage>
</organism>
<reference evidence="2 3" key="1">
    <citation type="journal article" date="2014" name="J. Infect. Dis.">
        <title>Molecular characterization of a novel botulinum neurotoxin type H gene.</title>
        <authorList>
            <person name="Dover N."/>
            <person name="Barash J.R."/>
            <person name="Hill K.K."/>
            <person name="Xie G."/>
            <person name="Arnon S.S."/>
        </authorList>
    </citation>
    <scope>NUCLEOTIDE SEQUENCE [LARGE SCALE GENOMIC DNA]</scope>
    <source>
        <strain evidence="2 3">IBCA10-7060</strain>
    </source>
</reference>